<evidence type="ECO:0000256" key="2">
    <source>
        <dbReference type="SAM" id="Phobius"/>
    </source>
</evidence>
<feature type="transmembrane region" description="Helical" evidence="2">
    <location>
        <begin position="171"/>
        <end position="198"/>
    </location>
</feature>
<feature type="transmembrane region" description="Helical" evidence="2">
    <location>
        <begin position="366"/>
        <end position="382"/>
    </location>
</feature>
<feature type="transmembrane region" description="Helical" evidence="2">
    <location>
        <begin position="318"/>
        <end position="337"/>
    </location>
</feature>
<name>A0A285V5Z6_9ACTN</name>
<feature type="region of interest" description="Disordered" evidence="1">
    <location>
        <begin position="387"/>
        <end position="409"/>
    </location>
</feature>
<dbReference type="AlphaFoldDB" id="A0A285V5Z6"/>
<sequence length="442" mass="47663">MASLRAVRFIGGETKQSLRERLVAWGALLVVGFFGLVSYGQFERDARAGAFGDALNYIAMSERTFAPVDAPFSFRLLTPWLVRHASALTGIAPDTVWLALTFAATTGALVVVYEWMRGPLRVSPSTSLFVTLLLSVTFYYTSYSYGNFWLVDPLNNLACALALYFAFRGRLVLFGLVIAVGFLNKEAVLLMAPLYPLVAWGRAGRLRDRAVLSGGGVAGALVLAYLGFRAWAAAQIGPHGTHLDGDVVALAREVLGSRAGQEHLAVFGVFGFLWVVFAYGLHQQFQRAGMRSELLLASGYVFAICAASRLQATDTERVFVMLAPVVAGVAATVFDSWRGEARTLWLYVLGAFYAALNFSWVTGQTAVLVSLGTVVGFAYLVHTQSARSGTDDTNDADGTDGTDDADDRSSRADLAAVLGARTTRPAPVHHRPRTADSLVPQV</sequence>
<evidence type="ECO:0000256" key="1">
    <source>
        <dbReference type="SAM" id="MobiDB-lite"/>
    </source>
</evidence>
<evidence type="ECO:0000313" key="4">
    <source>
        <dbReference type="Proteomes" id="UP000219435"/>
    </source>
</evidence>
<protein>
    <recommendedName>
        <fullName evidence="5">Dolichyl-phosphate-mannose-protein mannosyltransferase</fullName>
    </recommendedName>
</protein>
<evidence type="ECO:0008006" key="5">
    <source>
        <dbReference type="Google" id="ProtNLM"/>
    </source>
</evidence>
<keyword evidence="2" id="KW-0812">Transmembrane</keyword>
<organism evidence="3 4">
    <name type="scientific">Blastococcus aggregatus</name>
    <dbReference type="NCBI Taxonomy" id="38502"/>
    <lineage>
        <taxon>Bacteria</taxon>
        <taxon>Bacillati</taxon>
        <taxon>Actinomycetota</taxon>
        <taxon>Actinomycetes</taxon>
        <taxon>Geodermatophilales</taxon>
        <taxon>Geodermatophilaceae</taxon>
        <taxon>Blastococcus</taxon>
    </lineage>
</organism>
<keyword evidence="4" id="KW-1185">Reference proteome</keyword>
<evidence type="ECO:0000313" key="3">
    <source>
        <dbReference type="EMBL" id="SOC49018.1"/>
    </source>
</evidence>
<dbReference type="Proteomes" id="UP000219435">
    <property type="component" value="Unassembled WGS sequence"/>
</dbReference>
<feature type="transmembrane region" description="Helical" evidence="2">
    <location>
        <begin position="96"/>
        <end position="116"/>
    </location>
</feature>
<keyword evidence="2" id="KW-0472">Membrane</keyword>
<feature type="transmembrane region" description="Helical" evidence="2">
    <location>
        <begin position="22"/>
        <end position="42"/>
    </location>
</feature>
<accession>A0A285V5Z6</accession>
<feature type="transmembrane region" description="Helical" evidence="2">
    <location>
        <begin position="128"/>
        <end position="151"/>
    </location>
</feature>
<feature type="region of interest" description="Disordered" evidence="1">
    <location>
        <begin position="423"/>
        <end position="442"/>
    </location>
</feature>
<feature type="compositionally biased region" description="Acidic residues" evidence="1">
    <location>
        <begin position="392"/>
        <end position="406"/>
    </location>
</feature>
<gene>
    <name evidence="3" type="ORF">SAMN05660748_1732</name>
</gene>
<proteinExistence type="predicted"/>
<dbReference type="RefSeq" id="WP_141437091.1">
    <property type="nucleotide sequence ID" value="NZ_OBQI01000002.1"/>
</dbReference>
<feature type="transmembrane region" description="Helical" evidence="2">
    <location>
        <begin position="294"/>
        <end position="312"/>
    </location>
</feature>
<dbReference type="OrthoDB" id="3598390at2"/>
<feature type="transmembrane region" description="Helical" evidence="2">
    <location>
        <begin position="210"/>
        <end position="228"/>
    </location>
</feature>
<feature type="transmembrane region" description="Helical" evidence="2">
    <location>
        <begin position="264"/>
        <end position="282"/>
    </location>
</feature>
<reference evidence="4" key="1">
    <citation type="submission" date="2017-08" db="EMBL/GenBank/DDBJ databases">
        <authorList>
            <person name="Varghese N."/>
            <person name="Submissions S."/>
        </authorList>
    </citation>
    <scope>NUCLEOTIDE SEQUENCE [LARGE SCALE GENOMIC DNA]</scope>
    <source>
        <strain evidence="4">DSM 4725</strain>
    </source>
</reference>
<dbReference type="EMBL" id="OBQI01000002">
    <property type="protein sequence ID" value="SOC49018.1"/>
    <property type="molecule type" value="Genomic_DNA"/>
</dbReference>
<feature type="transmembrane region" description="Helical" evidence="2">
    <location>
        <begin position="344"/>
        <end position="360"/>
    </location>
</feature>
<keyword evidence="2" id="KW-1133">Transmembrane helix</keyword>